<evidence type="ECO:0000313" key="11">
    <source>
        <dbReference type="Proteomes" id="UP000644699"/>
    </source>
</evidence>
<keyword evidence="3" id="KW-0597">Phosphoprotein</keyword>
<dbReference type="SUPFAM" id="SSF47384">
    <property type="entry name" value="Homodimeric domain of signal transducing histidine kinase"/>
    <property type="match status" value="1"/>
</dbReference>
<keyword evidence="4" id="KW-0808">Transferase</keyword>
<keyword evidence="5" id="KW-0547">Nucleotide-binding</keyword>
<dbReference type="Pfam" id="PF02518">
    <property type="entry name" value="HATPase_c"/>
    <property type="match status" value="1"/>
</dbReference>
<dbReference type="PANTHER" id="PTHR43065:SF10">
    <property type="entry name" value="PEROXIDE STRESS-ACTIVATED HISTIDINE KINASE MAK3"/>
    <property type="match status" value="1"/>
</dbReference>
<dbReference type="InterPro" id="IPR005467">
    <property type="entry name" value="His_kinase_dom"/>
</dbReference>
<keyword evidence="7" id="KW-0067">ATP-binding</keyword>
<dbReference type="Proteomes" id="UP000644699">
    <property type="component" value="Unassembled WGS sequence"/>
</dbReference>
<name>A0A916ZD91_9HYPH</name>
<organism evidence="10 11">
    <name type="scientific">Aureimonas endophytica</name>
    <dbReference type="NCBI Taxonomy" id="2027858"/>
    <lineage>
        <taxon>Bacteria</taxon>
        <taxon>Pseudomonadati</taxon>
        <taxon>Pseudomonadota</taxon>
        <taxon>Alphaproteobacteria</taxon>
        <taxon>Hyphomicrobiales</taxon>
        <taxon>Aurantimonadaceae</taxon>
        <taxon>Aureimonas</taxon>
    </lineage>
</organism>
<comment type="catalytic activity">
    <reaction evidence="1">
        <text>ATP + protein L-histidine = ADP + protein N-phospho-L-histidine.</text>
        <dbReference type="EC" id="2.7.13.3"/>
    </reaction>
</comment>
<dbReference type="CDD" id="cd00082">
    <property type="entry name" value="HisKA"/>
    <property type="match status" value="1"/>
</dbReference>
<dbReference type="EMBL" id="BMIQ01000001">
    <property type="protein sequence ID" value="GGD89150.1"/>
    <property type="molecule type" value="Genomic_DNA"/>
</dbReference>
<dbReference type="SUPFAM" id="SSF55874">
    <property type="entry name" value="ATPase domain of HSP90 chaperone/DNA topoisomerase II/histidine kinase"/>
    <property type="match status" value="1"/>
</dbReference>
<dbReference type="Pfam" id="PF00989">
    <property type="entry name" value="PAS"/>
    <property type="match status" value="1"/>
</dbReference>
<dbReference type="Gene3D" id="3.30.565.10">
    <property type="entry name" value="Histidine kinase-like ATPase, C-terminal domain"/>
    <property type="match status" value="1"/>
</dbReference>
<evidence type="ECO:0000256" key="4">
    <source>
        <dbReference type="ARBA" id="ARBA00022679"/>
    </source>
</evidence>
<evidence type="ECO:0000256" key="3">
    <source>
        <dbReference type="ARBA" id="ARBA00022553"/>
    </source>
</evidence>
<evidence type="ECO:0000256" key="6">
    <source>
        <dbReference type="ARBA" id="ARBA00022777"/>
    </source>
</evidence>
<dbReference type="Gene3D" id="1.10.287.130">
    <property type="match status" value="1"/>
</dbReference>
<evidence type="ECO:0000256" key="2">
    <source>
        <dbReference type="ARBA" id="ARBA00012438"/>
    </source>
</evidence>
<dbReference type="RefSeq" id="WP_188906623.1">
    <property type="nucleotide sequence ID" value="NZ_BMIQ01000001.1"/>
</dbReference>
<dbReference type="InterPro" id="IPR036097">
    <property type="entry name" value="HisK_dim/P_sf"/>
</dbReference>
<dbReference type="InterPro" id="IPR003594">
    <property type="entry name" value="HATPase_dom"/>
</dbReference>
<dbReference type="SMART" id="SM00388">
    <property type="entry name" value="HisKA"/>
    <property type="match status" value="1"/>
</dbReference>
<dbReference type="GO" id="GO:0005524">
    <property type="term" value="F:ATP binding"/>
    <property type="evidence" value="ECO:0007669"/>
    <property type="project" value="UniProtKB-KW"/>
</dbReference>
<dbReference type="SMART" id="SM00387">
    <property type="entry name" value="HATPase_c"/>
    <property type="match status" value="1"/>
</dbReference>
<comment type="caution">
    <text evidence="10">The sequence shown here is derived from an EMBL/GenBank/DDBJ whole genome shotgun (WGS) entry which is preliminary data.</text>
</comment>
<dbReference type="PANTHER" id="PTHR43065">
    <property type="entry name" value="SENSOR HISTIDINE KINASE"/>
    <property type="match status" value="1"/>
</dbReference>
<evidence type="ECO:0000313" key="10">
    <source>
        <dbReference type="EMBL" id="GGD89150.1"/>
    </source>
</evidence>
<dbReference type="GO" id="GO:0000155">
    <property type="term" value="F:phosphorelay sensor kinase activity"/>
    <property type="evidence" value="ECO:0007669"/>
    <property type="project" value="InterPro"/>
</dbReference>
<dbReference type="Pfam" id="PF00512">
    <property type="entry name" value="HisKA"/>
    <property type="match status" value="1"/>
</dbReference>
<feature type="domain" description="Histidine kinase" evidence="9">
    <location>
        <begin position="142"/>
        <end position="361"/>
    </location>
</feature>
<evidence type="ECO:0000259" key="9">
    <source>
        <dbReference type="PROSITE" id="PS50109"/>
    </source>
</evidence>
<dbReference type="EC" id="2.7.13.3" evidence="2"/>
<dbReference type="GO" id="GO:0006355">
    <property type="term" value="P:regulation of DNA-templated transcription"/>
    <property type="evidence" value="ECO:0007669"/>
    <property type="project" value="InterPro"/>
</dbReference>
<dbReference type="AlphaFoldDB" id="A0A916ZD91"/>
<dbReference type="PROSITE" id="PS50109">
    <property type="entry name" value="HIS_KIN"/>
    <property type="match status" value="1"/>
</dbReference>
<dbReference type="InterPro" id="IPR013767">
    <property type="entry name" value="PAS_fold"/>
</dbReference>
<gene>
    <name evidence="10" type="primary">ntrB</name>
    <name evidence="10" type="ORF">GCM10011390_04910</name>
</gene>
<reference evidence="10" key="2">
    <citation type="submission" date="2020-09" db="EMBL/GenBank/DDBJ databases">
        <authorList>
            <person name="Sun Q."/>
            <person name="Zhou Y."/>
        </authorList>
    </citation>
    <scope>NUCLEOTIDE SEQUENCE</scope>
    <source>
        <strain evidence="10">CGMCC 1.15367</strain>
    </source>
</reference>
<sequence>MKPAKPAAEIAVQTLNALPHPVVVIDGAGQLVFVNSDAEHFFSAGATYLTKRKLADFIPADSPLFALIDQVRGDRSRISEYRVDVSSPRLGADRLVDLYVSSLAEDTDHVVIMIQLRSIADKMDRQLTHRSAARSVTGLAAMLAHEIRNPLSGIKGAAQLLEASASDEDRALTRLIGEESDRIVKLVDRMEVFSDQRPIERSAVNIHSVLEHVKTLARSGFAREVKFLETYDPSLPYVFGNRDQLVQVFLNLVKNAAEALHGQEGAEIRLSTAFRPGVRLSVPGTKARMTLPLEFVVEDNGPGVPDDIRENIFDPFITTKPSGSGLGLALVAKIIGDHGGVIECESQPGHTVFRVLMPAWQDETDKRSAHARRS</sequence>
<dbReference type="InterPro" id="IPR000014">
    <property type="entry name" value="PAS"/>
</dbReference>
<dbReference type="InterPro" id="IPR036890">
    <property type="entry name" value="HATPase_C_sf"/>
</dbReference>
<proteinExistence type="predicted"/>
<keyword evidence="11" id="KW-1185">Reference proteome</keyword>
<reference evidence="10" key="1">
    <citation type="journal article" date="2014" name="Int. J. Syst. Evol. Microbiol.">
        <title>Complete genome sequence of Corynebacterium casei LMG S-19264T (=DSM 44701T), isolated from a smear-ripened cheese.</title>
        <authorList>
            <consortium name="US DOE Joint Genome Institute (JGI-PGF)"/>
            <person name="Walter F."/>
            <person name="Albersmeier A."/>
            <person name="Kalinowski J."/>
            <person name="Ruckert C."/>
        </authorList>
    </citation>
    <scope>NUCLEOTIDE SEQUENCE</scope>
    <source>
        <strain evidence="10">CGMCC 1.15367</strain>
    </source>
</reference>
<evidence type="ECO:0000256" key="1">
    <source>
        <dbReference type="ARBA" id="ARBA00000085"/>
    </source>
</evidence>
<dbReference type="PRINTS" id="PR00344">
    <property type="entry name" value="BCTRLSENSOR"/>
</dbReference>
<protein>
    <recommendedName>
        <fullName evidence="2">histidine kinase</fullName>
        <ecNumber evidence="2">2.7.13.3</ecNumber>
    </recommendedName>
</protein>
<dbReference type="Gene3D" id="3.30.450.20">
    <property type="entry name" value="PAS domain"/>
    <property type="match status" value="1"/>
</dbReference>
<keyword evidence="8" id="KW-0902">Two-component regulatory system</keyword>
<dbReference type="CDD" id="cd00130">
    <property type="entry name" value="PAS"/>
    <property type="match status" value="1"/>
</dbReference>
<dbReference type="InterPro" id="IPR003661">
    <property type="entry name" value="HisK_dim/P_dom"/>
</dbReference>
<evidence type="ECO:0000256" key="5">
    <source>
        <dbReference type="ARBA" id="ARBA00022741"/>
    </source>
</evidence>
<keyword evidence="6" id="KW-0418">Kinase</keyword>
<dbReference type="InterPro" id="IPR004358">
    <property type="entry name" value="Sig_transdc_His_kin-like_C"/>
</dbReference>
<evidence type="ECO:0000256" key="8">
    <source>
        <dbReference type="ARBA" id="ARBA00023012"/>
    </source>
</evidence>
<evidence type="ECO:0000256" key="7">
    <source>
        <dbReference type="ARBA" id="ARBA00022840"/>
    </source>
</evidence>
<accession>A0A916ZD91</accession>